<accession>A0A383WAY7</accession>
<feature type="region of interest" description="Disordered" evidence="1">
    <location>
        <begin position="174"/>
        <end position="228"/>
    </location>
</feature>
<feature type="compositionally biased region" description="Low complexity" evidence="1">
    <location>
        <begin position="206"/>
        <end position="225"/>
    </location>
</feature>
<protein>
    <submittedName>
        <fullName evidence="2">Uncharacterized protein</fullName>
    </submittedName>
</protein>
<dbReference type="Proteomes" id="UP000256970">
    <property type="component" value="Unassembled WGS sequence"/>
</dbReference>
<name>A0A383WAY7_TETOB</name>
<feature type="compositionally biased region" description="Low complexity" evidence="1">
    <location>
        <begin position="178"/>
        <end position="190"/>
    </location>
</feature>
<proteinExistence type="predicted"/>
<feature type="region of interest" description="Disordered" evidence="1">
    <location>
        <begin position="242"/>
        <end position="267"/>
    </location>
</feature>
<sequence>MAAVDKDPAATVEACRAAAPTASSSRRRRQTPPHLLHAVLALLLTSAHLASPAAAAVCGQVSVYVAGTPLGSSSLVNYYTLGTEWGVFPNEPLTDSLCIQEAVAQSVEPRKQVIISVKEGSYGTCSDVRGAADVSAVVDVMSKGGWPRLSVSGSSKSCWCSEGSSQPFVRLRVRQVTSSSSGGSSSGISGNASRNATEGARRRSSSKSLIGSSSSSSSGGSSSSRRQGRKVLAAMMPLWPEDDEQPQQQQQQQLAGPEGCKGGAAPGTAGLGHTVLLDSWYRVVRDETICPGSGLGHSFAIVFRLSDKC</sequence>
<dbReference type="EMBL" id="FNXT01001207">
    <property type="protein sequence ID" value="SZX74174.1"/>
    <property type="molecule type" value="Genomic_DNA"/>
</dbReference>
<evidence type="ECO:0000313" key="2">
    <source>
        <dbReference type="EMBL" id="SZX74174.1"/>
    </source>
</evidence>
<organism evidence="2 4">
    <name type="scientific">Tetradesmus obliquus</name>
    <name type="common">Green alga</name>
    <name type="synonym">Acutodesmus obliquus</name>
    <dbReference type="NCBI Taxonomy" id="3088"/>
    <lineage>
        <taxon>Eukaryota</taxon>
        <taxon>Viridiplantae</taxon>
        <taxon>Chlorophyta</taxon>
        <taxon>core chlorophytes</taxon>
        <taxon>Chlorophyceae</taxon>
        <taxon>CS clade</taxon>
        <taxon>Sphaeropleales</taxon>
        <taxon>Scenedesmaceae</taxon>
        <taxon>Tetradesmus</taxon>
    </lineage>
</organism>
<gene>
    <name evidence="2" type="ORF">BQ4739_LOCUS14420</name>
    <name evidence="3" type="ORF">BQ4739_LOCUS16414</name>
</gene>
<dbReference type="AlphaFoldDB" id="A0A383WAY7"/>
<evidence type="ECO:0000256" key="1">
    <source>
        <dbReference type="SAM" id="MobiDB-lite"/>
    </source>
</evidence>
<evidence type="ECO:0000313" key="4">
    <source>
        <dbReference type="Proteomes" id="UP000256970"/>
    </source>
</evidence>
<dbReference type="EMBL" id="FNXT01001248">
    <property type="protein sequence ID" value="SZX76050.1"/>
    <property type="molecule type" value="Genomic_DNA"/>
</dbReference>
<reference evidence="2 4" key="1">
    <citation type="submission" date="2016-10" db="EMBL/GenBank/DDBJ databases">
        <authorList>
            <person name="Cai Z."/>
        </authorList>
    </citation>
    <scope>NUCLEOTIDE SEQUENCE [LARGE SCALE GENOMIC DNA]</scope>
</reference>
<evidence type="ECO:0000313" key="3">
    <source>
        <dbReference type="EMBL" id="SZX76050.1"/>
    </source>
</evidence>
<keyword evidence="4" id="KW-1185">Reference proteome</keyword>